<dbReference type="GO" id="GO:0000172">
    <property type="term" value="C:ribonuclease MRP complex"/>
    <property type="evidence" value="ECO:0007669"/>
    <property type="project" value="InterPro"/>
</dbReference>
<dbReference type="PANTHER" id="PTHR13348">
    <property type="entry name" value="RIBONUCLEASE P SUBUNIT P29"/>
    <property type="match status" value="1"/>
</dbReference>
<dbReference type="GO" id="GO:0001682">
    <property type="term" value="P:tRNA 5'-leader removal"/>
    <property type="evidence" value="ECO:0007669"/>
    <property type="project" value="InterPro"/>
</dbReference>
<dbReference type="InterPro" id="IPR023534">
    <property type="entry name" value="Rof/RNase_P-like"/>
</dbReference>
<dbReference type="AlphaFoldDB" id="A0A1S3B674"/>
<gene>
    <name evidence="5" type="primary">LOC103486457</name>
</gene>
<dbReference type="Proteomes" id="UP001652600">
    <property type="component" value="Chromosome 4"/>
</dbReference>
<dbReference type="GeneID" id="103486457"/>
<reference evidence="5" key="1">
    <citation type="submission" date="2025-08" db="UniProtKB">
        <authorList>
            <consortium name="RefSeq"/>
        </authorList>
    </citation>
    <scope>IDENTIFICATION</scope>
    <source>
        <tissue evidence="5">Stem</tissue>
    </source>
</reference>
<evidence type="ECO:0000313" key="5">
    <source>
        <dbReference type="RefSeq" id="XP_008442652.2"/>
    </source>
</evidence>
<protein>
    <submittedName>
        <fullName evidence="5">Ribonuclease MRP protein subunit POP4 isoform X1</fullName>
    </submittedName>
</protein>
<feature type="region of interest" description="Disordered" evidence="3">
    <location>
        <begin position="48"/>
        <end position="95"/>
    </location>
</feature>
<dbReference type="InParanoid" id="A0A1S3B674"/>
<evidence type="ECO:0000256" key="1">
    <source>
        <dbReference type="ARBA" id="ARBA00004123"/>
    </source>
</evidence>
<dbReference type="RefSeq" id="XP_008442652.2">
    <property type="nucleotide sequence ID" value="XM_008444430.3"/>
</dbReference>
<dbReference type="InterPro" id="IPR036980">
    <property type="entry name" value="RNase_P/MRP_Rpp29_sf"/>
</dbReference>
<dbReference type="Gene3D" id="2.30.30.210">
    <property type="entry name" value="Ribonuclease P/MRP, subunit p29"/>
    <property type="match status" value="1"/>
</dbReference>
<name>A0A1S3B674_CUCME</name>
<dbReference type="Pfam" id="PF01868">
    <property type="entry name" value="RNase_P-MRP_p29"/>
    <property type="match status" value="1"/>
</dbReference>
<accession>A0A1S3B674</accession>
<dbReference type="GO" id="GO:0030677">
    <property type="term" value="C:ribonuclease P complex"/>
    <property type="evidence" value="ECO:0007669"/>
    <property type="project" value="UniProtKB-UniRule"/>
</dbReference>
<keyword evidence="4" id="KW-1185">Reference proteome</keyword>
<dbReference type="SMART" id="SM00538">
    <property type="entry name" value="POP4"/>
    <property type="match status" value="1"/>
</dbReference>
<dbReference type="GO" id="GO:0006364">
    <property type="term" value="P:rRNA processing"/>
    <property type="evidence" value="ECO:0007669"/>
    <property type="project" value="TreeGrafter"/>
</dbReference>
<dbReference type="SUPFAM" id="SSF101744">
    <property type="entry name" value="Rof/RNase P subunit-like"/>
    <property type="match status" value="1"/>
</dbReference>
<dbReference type="PANTHER" id="PTHR13348:SF0">
    <property type="entry name" value="RIBONUCLEASE P PROTEIN SUBUNIT P29"/>
    <property type="match status" value="1"/>
</dbReference>
<dbReference type="GO" id="GO:0033204">
    <property type="term" value="F:ribonuclease P RNA binding"/>
    <property type="evidence" value="ECO:0007669"/>
    <property type="project" value="InterPro"/>
</dbReference>
<organism evidence="4 5">
    <name type="scientific">Cucumis melo</name>
    <name type="common">Muskmelon</name>
    <dbReference type="NCBI Taxonomy" id="3656"/>
    <lineage>
        <taxon>Eukaryota</taxon>
        <taxon>Viridiplantae</taxon>
        <taxon>Streptophyta</taxon>
        <taxon>Embryophyta</taxon>
        <taxon>Tracheophyta</taxon>
        <taxon>Spermatophyta</taxon>
        <taxon>Magnoliopsida</taxon>
        <taxon>eudicotyledons</taxon>
        <taxon>Gunneridae</taxon>
        <taxon>Pentapetalae</taxon>
        <taxon>rosids</taxon>
        <taxon>fabids</taxon>
        <taxon>Cucurbitales</taxon>
        <taxon>Cucurbitaceae</taxon>
        <taxon>Benincaseae</taxon>
        <taxon>Cucumis</taxon>
    </lineage>
</organism>
<dbReference type="KEGG" id="cmo:103486457"/>
<feature type="compositionally biased region" description="Basic and acidic residues" evidence="3">
    <location>
        <begin position="50"/>
        <end position="60"/>
    </location>
</feature>
<sequence>MLFQEGLINQQISMSDKKASQDLRKHALEALERRCAAAKVELLQQQKISSTEKSKKEVKGKSALNDPTSVVSRNQYNSSITLPSEGKPPNKDVNESDPIYFTLSAAVNEKLMASSMDVSKSRGRVVDKICHELKNSGYMKRSKELKVDASILLDNFVPKRAGMIGSRMRDLRSISKRSKRHMSMKQHKKCGTFDLPSDCHKYEIFWPMHDMWKSYMKQRLHNVGPDALARNLLIADLHGAMIRVVECKIPAFTGTSGVMIRETAETFGIVTKDDKFRVVPKKSSVFIFQWDCWKVTLLGDKLSSRIPSLPSSN</sequence>
<dbReference type="InterPro" id="IPR016848">
    <property type="entry name" value="RNase_P/MRP_Rpp29-subunit"/>
</dbReference>
<dbReference type="InterPro" id="IPR002730">
    <property type="entry name" value="Rpp29/RNP1"/>
</dbReference>
<evidence type="ECO:0000256" key="3">
    <source>
        <dbReference type="SAM" id="MobiDB-lite"/>
    </source>
</evidence>
<comment type="subcellular location">
    <subcellularLocation>
        <location evidence="1">Nucleus</location>
    </subcellularLocation>
</comment>
<dbReference type="FunCoup" id="A0A1S3B674">
    <property type="interactions" value="200"/>
</dbReference>
<evidence type="ECO:0000256" key="2">
    <source>
        <dbReference type="ARBA" id="ARBA00006181"/>
    </source>
</evidence>
<dbReference type="GO" id="GO:0005730">
    <property type="term" value="C:nucleolus"/>
    <property type="evidence" value="ECO:0007669"/>
    <property type="project" value="UniProtKB-SubCell"/>
</dbReference>
<comment type="similarity">
    <text evidence="2">Belongs to the eukaryotic/archaeal RNase P protein component 1 family.</text>
</comment>
<feature type="compositionally biased region" description="Polar residues" evidence="3">
    <location>
        <begin position="65"/>
        <end position="82"/>
    </location>
</feature>
<evidence type="ECO:0000313" key="4">
    <source>
        <dbReference type="Proteomes" id="UP001652600"/>
    </source>
</evidence>
<proteinExistence type="inferred from homology"/>
<dbReference type="eggNOG" id="KOG4046">
    <property type="taxonomic scope" value="Eukaryota"/>
</dbReference>